<evidence type="ECO:0000313" key="2">
    <source>
        <dbReference type="EnsemblPlants" id="AUR62019702-RA:cds"/>
    </source>
</evidence>
<organism evidence="2 3">
    <name type="scientific">Chenopodium quinoa</name>
    <name type="common">Quinoa</name>
    <dbReference type="NCBI Taxonomy" id="63459"/>
    <lineage>
        <taxon>Eukaryota</taxon>
        <taxon>Viridiplantae</taxon>
        <taxon>Streptophyta</taxon>
        <taxon>Embryophyta</taxon>
        <taxon>Tracheophyta</taxon>
        <taxon>Spermatophyta</taxon>
        <taxon>Magnoliopsida</taxon>
        <taxon>eudicotyledons</taxon>
        <taxon>Gunneridae</taxon>
        <taxon>Pentapetalae</taxon>
        <taxon>Caryophyllales</taxon>
        <taxon>Chenopodiaceae</taxon>
        <taxon>Chenopodioideae</taxon>
        <taxon>Atripliceae</taxon>
        <taxon>Chenopodium</taxon>
    </lineage>
</organism>
<keyword evidence="3" id="KW-1185">Reference proteome</keyword>
<dbReference type="InterPro" id="IPR025558">
    <property type="entry name" value="DUF4283"/>
</dbReference>
<proteinExistence type="predicted"/>
<protein>
    <recommendedName>
        <fullName evidence="1">DUF4283 domain-containing protein</fullName>
    </recommendedName>
</protein>
<dbReference type="Gramene" id="AUR62019702-RA">
    <property type="protein sequence ID" value="AUR62019702-RA:cds"/>
    <property type="gene ID" value="AUR62019702"/>
</dbReference>
<dbReference type="AlphaFoldDB" id="A0A803LW51"/>
<feature type="domain" description="DUF4283" evidence="1">
    <location>
        <begin position="25"/>
        <end position="101"/>
    </location>
</feature>
<evidence type="ECO:0000313" key="3">
    <source>
        <dbReference type="Proteomes" id="UP000596660"/>
    </source>
</evidence>
<evidence type="ECO:0000259" key="1">
    <source>
        <dbReference type="Pfam" id="PF14111"/>
    </source>
</evidence>
<accession>A0A803LW51</accession>
<sequence length="376" mass="43130">MTSPQYSDYPSRKQSCYKPHYSNFHRHLVLGKFVDYRHFSEHRIQDWVSNQWIKFGEITVQKFNNIFLFLCEDARDRDAMLEQGASAYQAALLVFKPWTSGNSIRDISFKKAAIWVQLNEVPLNLCEIDVVRPMLSMAGKIPCVDKPLPDPIFERLGRAYVSSAWFLDYPDTKVLHQPILFSDHAAIILSDTIDSGYVKRPYRVEYWCLSASKWEQLQLPSLSSLMGSPQLSSKLTGLTLVRPLFRRFNTSLLMGRLLTDNALIAHEVLSFMNNLKAKKRFYATIKLDMNKAHDRVSPSACDNLMALMTEFCGLSGHVINLQKSFGVVEAIDGSHIKMTVPFEYRPRYRDRKGDISTKVLETCDSNLCFTYVLPAD</sequence>
<dbReference type="Proteomes" id="UP000596660">
    <property type="component" value="Unplaced"/>
</dbReference>
<reference evidence="2" key="1">
    <citation type="journal article" date="2017" name="Nature">
        <title>The genome of Chenopodium quinoa.</title>
        <authorList>
            <person name="Jarvis D.E."/>
            <person name="Ho Y.S."/>
            <person name="Lightfoot D.J."/>
            <person name="Schmoeckel S.M."/>
            <person name="Li B."/>
            <person name="Borm T.J.A."/>
            <person name="Ohyanagi H."/>
            <person name="Mineta K."/>
            <person name="Michell C.T."/>
            <person name="Saber N."/>
            <person name="Kharbatia N.M."/>
            <person name="Rupper R.R."/>
            <person name="Sharp A.R."/>
            <person name="Dally N."/>
            <person name="Boughton B.A."/>
            <person name="Woo Y.H."/>
            <person name="Gao G."/>
            <person name="Schijlen E.G.W.M."/>
            <person name="Guo X."/>
            <person name="Momin A.A."/>
            <person name="Negrao S."/>
            <person name="Al-Babili S."/>
            <person name="Gehring C."/>
            <person name="Roessner U."/>
            <person name="Jung C."/>
            <person name="Murphy K."/>
            <person name="Arold S.T."/>
            <person name="Gojobori T."/>
            <person name="van der Linden C.G."/>
            <person name="van Loo E.N."/>
            <person name="Jellen E.N."/>
            <person name="Maughan P.J."/>
            <person name="Tester M."/>
        </authorList>
    </citation>
    <scope>NUCLEOTIDE SEQUENCE [LARGE SCALE GENOMIC DNA]</scope>
    <source>
        <strain evidence="2">cv. PI 614886</strain>
    </source>
</reference>
<dbReference type="EnsemblPlants" id="AUR62019702-RA">
    <property type="protein sequence ID" value="AUR62019702-RA:cds"/>
    <property type="gene ID" value="AUR62019702"/>
</dbReference>
<name>A0A803LW51_CHEQI</name>
<reference evidence="2" key="2">
    <citation type="submission" date="2021-03" db="UniProtKB">
        <authorList>
            <consortium name="EnsemblPlants"/>
        </authorList>
    </citation>
    <scope>IDENTIFICATION</scope>
</reference>
<dbReference type="Pfam" id="PF14111">
    <property type="entry name" value="DUF4283"/>
    <property type="match status" value="1"/>
</dbReference>